<protein>
    <submittedName>
        <fullName evidence="4">Nitronate monooxygenase</fullName>
        <ecNumber evidence="4">1.13.12.16</ecNumber>
    </submittedName>
</protein>
<dbReference type="InterPro" id="IPR004136">
    <property type="entry name" value="NMO"/>
</dbReference>
<dbReference type="InterPro" id="IPR013785">
    <property type="entry name" value="Aldolase_TIM"/>
</dbReference>
<dbReference type="EMBL" id="JACIEH010000006">
    <property type="protein sequence ID" value="MBB4101354.1"/>
    <property type="molecule type" value="Genomic_DNA"/>
</dbReference>
<evidence type="ECO:0000313" key="5">
    <source>
        <dbReference type="Proteomes" id="UP000557392"/>
    </source>
</evidence>
<reference evidence="4 5" key="1">
    <citation type="submission" date="2020-08" db="EMBL/GenBank/DDBJ databases">
        <title>Genomic Encyclopedia of Type Strains, Phase IV (KMG-IV): sequencing the most valuable type-strain genomes for metagenomic binning, comparative biology and taxonomic classification.</title>
        <authorList>
            <person name="Goeker M."/>
        </authorList>
    </citation>
    <scope>NUCLEOTIDE SEQUENCE [LARGE SCALE GENOMIC DNA]</scope>
    <source>
        <strain evidence="4 5">DSM 101806</strain>
    </source>
</reference>
<proteinExistence type="predicted"/>
<dbReference type="RefSeq" id="WP_184000717.1">
    <property type="nucleotide sequence ID" value="NZ_JACIEH010000006.1"/>
</dbReference>
<sequence length="329" mass="35166">MIRTRFTEAFGVEHPIVQGGMMWVGTADLVAPVAEAGALGFLTALTQPTPEELIKEIARVRERTDKVFGVNLTILPSINPPPYAEYRRAIIESGIGIVETAGYKPQEHVDDFKAAGIKVVHKCTAVRHALSAERMGVDAISIDGFECAGHPGEDDIPGLILIPAAADKVKVPILASGGFGDGRGLAAALALGADGINMGTRFCATREAPIHDNFKAAMVANDERATELIFRSYRNTARVARNAIAEQVVAIEREGRPFEDVAALVKGARGREGLETGDTDHGIWTAGMIQGLIHDVPTVRELVERIVEDAEAIISRRLAAMLVPEAVPA</sequence>
<keyword evidence="2" id="KW-0288">FMN</keyword>
<comment type="caution">
    <text evidence="4">The sequence shown here is derived from an EMBL/GenBank/DDBJ whole genome shotgun (WGS) entry which is preliminary data.</text>
</comment>
<dbReference type="CDD" id="cd04730">
    <property type="entry name" value="NPD_like"/>
    <property type="match status" value="1"/>
</dbReference>
<dbReference type="Proteomes" id="UP000557392">
    <property type="component" value="Unassembled WGS sequence"/>
</dbReference>
<dbReference type="AlphaFoldDB" id="A0A7W6JXF5"/>
<gene>
    <name evidence="4" type="ORF">GGR46_004946</name>
</gene>
<dbReference type="PANTHER" id="PTHR32332">
    <property type="entry name" value="2-NITROPROPANE DIOXYGENASE"/>
    <property type="match status" value="1"/>
</dbReference>
<evidence type="ECO:0000256" key="3">
    <source>
        <dbReference type="ARBA" id="ARBA00023002"/>
    </source>
</evidence>
<dbReference type="Gene3D" id="3.20.20.70">
    <property type="entry name" value="Aldolase class I"/>
    <property type="match status" value="1"/>
</dbReference>
<dbReference type="GO" id="GO:0018580">
    <property type="term" value="F:nitronate monooxygenase activity"/>
    <property type="evidence" value="ECO:0007669"/>
    <property type="project" value="UniProtKB-EC"/>
</dbReference>
<keyword evidence="3 4" id="KW-0560">Oxidoreductase</keyword>
<keyword evidence="1" id="KW-0285">Flavoprotein</keyword>
<evidence type="ECO:0000256" key="2">
    <source>
        <dbReference type="ARBA" id="ARBA00022643"/>
    </source>
</evidence>
<evidence type="ECO:0000256" key="1">
    <source>
        <dbReference type="ARBA" id="ARBA00022630"/>
    </source>
</evidence>
<evidence type="ECO:0000313" key="4">
    <source>
        <dbReference type="EMBL" id="MBB4101354.1"/>
    </source>
</evidence>
<dbReference type="EC" id="1.13.12.16" evidence="4"/>
<accession>A0A7W6JXF5</accession>
<dbReference type="Pfam" id="PF03060">
    <property type="entry name" value="NMO"/>
    <property type="match status" value="1"/>
</dbReference>
<name>A0A7W6JXF5_9SPHN</name>
<keyword evidence="4" id="KW-0503">Monooxygenase</keyword>
<dbReference type="PANTHER" id="PTHR32332:SF20">
    <property type="entry name" value="2-NITROPROPANE DIOXYGENASE-LIKE PROTEIN"/>
    <property type="match status" value="1"/>
</dbReference>
<organism evidence="4 5">
    <name type="scientific">Sphingomonas kyeonggiensis</name>
    <dbReference type="NCBI Taxonomy" id="1268553"/>
    <lineage>
        <taxon>Bacteria</taxon>
        <taxon>Pseudomonadati</taxon>
        <taxon>Pseudomonadota</taxon>
        <taxon>Alphaproteobacteria</taxon>
        <taxon>Sphingomonadales</taxon>
        <taxon>Sphingomonadaceae</taxon>
        <taxon>Sphingomonas</taxon>
    </lineage>
</organism>
<keyword evidence="5" id="KW-1185">Reference proteome</keyword>
<dbReference type="SUPFAM" id="SSF51412">
    <property type="entry name" value="Inosine monophosphate dehydrogenase (IMPDH)"/>
    <property type="match status" value="1"/>
</dbReference>